<protein>
    <submittedName>
        <fullName evidence="2">Uncharacterized protein</fullName>
    </submittedName>
</protein>
<name>A0A8X6G2M3_TRICU</name>
<proteinExistence type="predicted"/>
<keyword evidence="3" id="KW-1185">Reference proteome</keyword>
<dbReference type="Proteomes" id="UP000887116">
    <property type="component" value="Unassembled WGS sequence"/>
</dbReference>
<evidence type="ECO:0000313" key="3">
    <source>
        <dbReference type="Proteomes" id="UP000887116"/>
    </source>
</evidence>
<evidence type="ECO:0000313" key="2">
    <source>
        <dbReference type="EMBL" id="GFQ94137.1"/>
    </source>
</evidence>
<evidence type="ECO:0000256" key="1">
    <source>
        <dbReference type="SAM" id="MobiDB-lite"/>
    </source>
</evidence>
<dbReference type="AlphaFoldDB" id="A0A8X6G2M3"/>
<organism evidence="2 3">
    <name type="scientific">Trichonephila clavata</name>
    <name type="common">Joro spider</name>
    <name type="synonym">Nephila clavata</name>
    <dbReference type="NCBI Taxonomy" id="2740835"/>
    <lineage>
        <taxon>Eukaryota</taxon>
        <taxon>Metazoa</taxon>
        <taxon>Ecdysozoa</taxon>
        <taxon>Arthropoda</taxon>
        <taxon>Chelicerata</taxon>
        <taxon>Arachnida</taxon>
        <taxon>Araneae</taxon>
        <taxon>Araneomorphae</taxon>
        <taxon>Entelegynae</taxon>
        <taxon>Araneoidea</taxon>
        <taxon>Nephilidae</taxon>
        <taxon>Trichonephila</taxon>
    </lineage>
</organism>
<reference evidence="2" key="1">
    <citation type="submission" date="2020-07" db="EMBL/GenBank/DDBJ databases">
        <title>Multicomponent nature underlies the extraordinary mechanical properties of spider dragline silk.</title>
        <authorList>
            <person name="Kono N."/>
            <person name="Nakamura H."/>
            <person name="Mori M."/>
            <person name="Yoshida Y."/>
            <person name="Ohtoshi R."/>
            <person name="Malay A.D."/>
            <person name="Moran D.A.P."/>
            <person name="Tomita M."/>
            <person name="Numata K."/>
            <person name="Arakawa K."/>
        </authorList>
    </citation>
    <scope>NUCLEOTIDE SEQUENCE</scope>
</reference>
<feature type="region of interest" description="Disordered" evidence="1">
    <location>
        <begin position="100"/>
        <end position="120"/>
    </location>
</feature>
<comment type="caution">
    <text evidence="2">The sequence shown here is derived from an EMBL/GenBank/DDBJ whole genome shotgun (WGS) entry which is preliminary data.</text>
</comment>
<accession>A0A8X6G2M3</accession>
<dbReference type="EMBL" id="BMAO01014311">
    <property type="protein sequence ID" value="GFQ94137.1"/>
    <property type="molecule type" value="Genomic_DNA"/>
</dbReference>
<dbReference type="OrthoDB" id="10623869at2759"/>
<sequence>MHYLGCPLRTTTAKKPVSFASKLSLRPRKKQHTLTNKVNTFLPFLPSPSLRFLNRIINSRAAEKDIANDRTRIRPAPGTGFVLMDQDILRHRSLAKNPALSSLVPRGEENSEEDGEGGMENLHPLASFRRSMFSTLPPFCIIVLARLAFRCNYFT</sequence>
<gene>
    <name evidence="2" type="ORF">TNCT_334491</name>
</gene>